<feature type="domain" description="Major facilitator superfamily (MFS) profile" evidence="7">
    <location>
        <begin position="16"/>
        <end position="395"/>
    </location>
</feature>
<reference evidence="8 9" key="1">
    <citation type="submission" date="2020-04" db="EMBL/GenBank/DDBJ databases">
        <authorList>
            <person name="Zhang R."/>
            <person name="Schippers A."/>
        </authorList>
    </citation>
    <scope>NUCLEOTIDE SEQUENCE [LARGE SCALE GENOMIC DNA]</scope>
    <source>
        <strain evidence="8 9">DSM 109850</strain>
    </source>
</reference>
<keyword evidence="3 6" id="KW-0812">Transmembrane</keyword>
<proteinExistence type="predicted"/>
<keyword evidence="4 6" id="KW-1133">Transmembrane helix</keyword>
<comment type="caution">
    <text evidence="8">The sequence shown here is derived from an EMBL/GenBank/DDBJ whole genome shotgun (WGS) entry which is preliminary data.</text>
</comment>
<dbReference type="Gene3D" id="1.20.1250.20">
    <property type="entry name" value="MFS general substrate transporter like domains"/>
    <property type="match status" value="2"/>
</dbReference>
<comment type="subcellular location">
    <subcellularLocation>
        <location evidence="1">Cell membrane</location>
        <topology evidence="1">Multi-pass membrane protein</topology>
    </subcellularLocation>
</comment>
<feature type="transmembrane region" description="Helical" evidence="6">
    <location>
        <begin position="50"/>
        <end position="74"/>
    </location>
</feature>
<sequence length="399" mass="42374">MLSPQSSTDAQTLHPTVKAAGLVSFFTDFSTQMVGPLLPLFLTSVLGAPVWVFGLMEGVGAGIAGVLKVFAGWLSDRLGHRKWLMMAGYTLSNLAKPAFALTGTWGPVFAIRQVERIGKGFRTAPRDALLADVTTPANRGRSFGFRRAMDELGAALGPLAASAVLLWSHDRLRLVFALTLIPGLAAIPFLLRLRESRSATAPEHRPRPRLGLRHLPAPFRHFMLAAGLLALATFSQGFLVLRARSLGMPIILIPLAYFVMNGVASALSMPSGRLGDRIGQRPVLLGGFVLLALAYLGFAIAHTAVWIWSLMALYGVFVALVAGNQKVYATGLLPRTDRGTGLGTFNALLGFAELIASLGGGILWEAAGPKLPFLVGAVVAAVAFVTLWIVTDGSTLPTS</sequence>
<keyword evidence="5 6" id="KW-0472">Membrane</keyword>
<dbReference type="PROSITE" id="PS50850">
    <property type="entry name" value="MFS"/>
    <property type="match status" value="1"/>
</dbReference>
<evidence type="ECO:0000256" key="6">
    <source>
        <dbReference type="SAM" id="Phobius"/>
    </source>
</evidence>
<dbReference type="AlphaFoldDB" id="A0A7Y0Q1I7"/>
<feature type="transmembrane region" description="Helical" evidence="6">
    <location>
        <begin position="222"/>
        <end position="241"/>
    </location>
</feature>
<dbReference type="Pfam" id="PF07690">
    <property type="entry name" value="MFS_1"/>
    <property type="match status" value="1"/>
</dbReference>
<dbReference type="Proteomes" id="UP000533476">
    <property type="component" value="Unassembled WGS sequence"/>
</dbReference>
<dbReference type="PANTHER" id="PTHR23518">
    <property type="entry name" value="C-METHYLTRANSFERASE"/>
    <property type="match status" value="1"/>
</dbReference>
<evidence type="ECO:0000256" key="4">
    <source>
        <dbReference type="ARBA" id="ARBA00022989"/>
    </source>
</evidence>
<gene>
    <name evidence="8" type="ORF">HIJ39_03210</name>
</gene>
<evidence type="ECO:0000256" key="1">
    <source>
        <dbReference type="ARBA" id="ARBA00004651"/>
    </source>
</evidence>
<dbReference type="RefSeq" id="WP_169096626.1">
    <property type="nucleotide sequence ID" value="NZ_JABBVZ010000006.1"/>
</dbReference>
<accession>A0A7Y0Q1I7</accession>
<evidence type="ECO:0000313" key="8">
    <source>
        <dbReference type="EMBL" id="NMP21365.1"/>
    </source>
</evidence>
<dbReference type="InterPro" id="IPR036259">
    <property type="entry name" value="MFS_trans_sf"/>
</dbReference>
<dbReference type="PANTHER" id="PTHR23518:SF2">
    <property type="entry name" value="MAJOR FACILITATOR SUPERFAMILY TRANSPORTER"/>
    <property type="match status" value="1"/>
</dbReference>
<evidence type="ECO:0000256" key="2">
    <source>
        <dbReference type="ARBA" id="ARBA00022448"/>
    </source>
</evidence>
<evidence type="ECO:0000313" key="9">
    <source>
        <dbReference type="Proteomes" id="UP000533476"/>
    </source>
</evidence>
<keyword evidence="2" id="KW-0813">Transport</keyword>
<feature type="transmembrane region" description="Helical" evidence="6">
    <location>
        <begin position="247"/>
        <end position="270"/>
    </location>
</feature>
<evidence type="ECO:0000259" key="7">
    <source>
        <dbReference type="PROSITE" id="PS50850"/>
    </source>
</evidence>
<feature type="transmembrane region" description="Helical" evidence="6">
    <location>
        <begin position="306"/>
        <end position="323"/>
    </location>
</feature>
<evidence type="ECO:0000256" key="5">
    <source>
        <dbReference type="ARBA" id="ARBA00023136"/>
    </source>
</evidence>
<dbReference type="InterPro" id="IPR020846">
    <property type="entry name" value="MFS_dom"/>
</dbReference>
<protein>
    <submittedName>
        <fullName evidence="8">MFS transporter</fullName>
    </submittedName>
</protein>
<dbReference type="GO" id="GO:0005886">
    <property type="term" value="C:plasma membrane"/>
    <property type="evidence" value="ECO:0007669"/>
    <property type="project" value="UniProtKB-SubCell"/>
</dbReference>
<dbReference type="SUPFAM" id="SSF103473">
    <property type="entry name" value="MFS general substrate transporter"/>
    <property type="match status" value="1"/>
</dbReference>
<organism evidence="8 9">
    <name type="scientific">Sulfobacillus harzensis</name>
    <dbReference type="NCBI Taxonomy" id="2729629"/>
    <lineage>
        <taxon>Bacteria</taxon>
        <taxon>Bacillati</taxon>
        <taxon>Bacillota</taxon>
        <taxon>Clostridia</taxon>
        <taxon>Eubacteriales</taxon>
        <taxon>Clostridiales Family XVII. Incertae Sedis</taxon>
        <taxon>Sulfobacillus</taxon>
    </lineage>
</organism>
<feature type="transmembrane region" description="Helical" evidence="6">
    <location>
        <begin position="174"/>
        <end position="191"/>
    </location>
</feature>
<evidence type="ECO:0000256" key="3">
    <source>
        <dbReference type="ARBA" id="ARBA00022692"/>
    </source>
</evidence>
<dbReference type="InterPro" id="IPR011701">
    <property type="entry name" value="MFS"/>
</dbReference>
<feature type="transmembrane region" description="Helical" evidence="6">
    <location>
        <begin position="344"/>
        <end position="364"/>
    </location>
</feature>
<keyword evidence="9" id="KW-1185">Reference proteome</keyword>
<dbReference type="GO" id="GO:0022857">
    <property type="term" value="F:transmembrane transporter activity"/>
    <property type="evidence" value="ECO:0007669"/>
    <property type="project" value="InterPro"/>
</dbReference>
<dbReference type="CDD" id="cd17370">
    <property type="entry name" value="MFS_MJ1317_like"/>
    <property type="match status" value="1"/>
</dbReference>
<dbReference type="EMBL" id="JABBVZ010000006">
    <property type="protein sequence ID" value="NMP21365.1"/>
    <property type="molecule type" value="Genomic_DNA"/>
</dbReference>
<name>A0A7Y0Q1I7_9FIRM</name>
<feature type="transmembrane region" description="Helical" evidence="6">
    <location>
        <begin position="282"/>
        <end position="300"/>
    </location>
</feature>
<feature type="transmembrane region" description="Helical" evidence="6">
    <location>
        <begin position="370"/>
        <end position="390"/>
    </location>
</feature>